<dbReference type="AlphaFoldDB" id="A0A9P1VX80"/>
<accession>A0A9P1VX80</accession>
<dbReference type="EMBL" id="CVVU01000234">
    <property type="protein sequence ID" value="CRP63109.1"/>
    <property type="molecule type" value="Genomic_DNA"/>
</dbReference>
<gene>
    <name evidence="2" type="ORF">PAERUG_P19_London_7_VIM_2_05_10_05054</name>
</gene>
<organism evidence="2 3">
    <name type="scientific">Pseudomonas aeruginosa</name>
    <dbReference type="NCBI Taxonomy" id="287"/>
    <lineage>
        <taxon>Bacteria</taxon>
        <taxon>Pseudomonadati</taxon>
        <taxon>Pseudomonadota</taxon>
        <taxon>Gammaproteobacteria</taxon>
        <taxon>Pseudomonadales</taxon>
        <taxon>Pseudomonadaceae</taxon>
        <taxon>Pseudomonas</taxon>
    </lineage>
</organism>
<feature type="region of interest" description="Disordered" evidence="1">
    <location>
        <begin position="1"/>
        <end position="24"/>
    </location>
</feature>
<reference evidence="3" key="1">
    <citation type="submission" date="2015-06" db="EMBL/GenBank/DDBJ databases">
        <authorList>
            <person name="Radhakrishnan Rajesh"/>
            <person name="Underwood Anthony"/>
            <person name="Al-Shahib Ali"/>
        </authorList>
    </citation>
    <scope>NUCLEOTIDE SEQUENCE [LARGE SCALE GENOMIC DNA]</scope>
    <source>
        <strain evidence="3">P19_London_7_VIM_2_05_10</strain>
    </source>
</reference>
<feature type="compositionally biased region" description="Basic and acidic residues" evidence="1">
    <location>
        <begin position="81"/>
        <end position="95"/>
    </location>
</feature>
<dbReference type="Proteomes" id="UP000045039">
    <property type="component" value="Unassembled WGS sequence"/>
</dbReference>
<proteinExistence type="predicted"/>
<protein>
    <submittedName>
        <fullName evidence="2">Uncharacterized protein</fullName>
    </submittedName>
</protein>
<feature type="region of interest" description="Disordered" evidence="1">
    <location>
        <begin position="72"/>
        <end position="99"/>
    </location>
</feature>
<name>A0A9P1VX80_PSEAI</name>
<sequence length="390" mass="40976">MSMLRKLHKQDVERFSSGEQTTAVQAAMEPAAVQGGSLLDEFESMLLGKSEPAAAQAEVSPAPASQVVIEAQDAHPAAPEPKPELPVEPKADEASRTQAPSAALVPGFAEVLKGLAPVFKAATIYPGHDADPARIAEAVRRMSLVSTGLAQHIAGRVDPQELDAAWAKKHLHGFTAELVASQWISSVISRGGMPAGEYPEVTVEFLGAMVDGAWAASQKVSFGGLPTGDHLGAQLALLTSVAPLSLEVERYFAIVISQVPGLQVKAEDLVSELAVFLVEQVSEHMTRLGSGGSGLSAAPQEVLHRLLIQHAAEVLLSSWEYCRGEVLGALKDAADVDAAAAILSRPGFTHGFPLEALKARASSSLKRLVATTEYALTMMRVTQPAGASHV</sequence>
<comment type="caution">
    <text evidence="2">The sequence shown here is derived from an EMBL/GenBank/DDBJ whole genome shotgun (WGS) entry which is preliminary data.</text>
</comment>
<dbReference type="RefSeq" id="WP_023100572.1">
    <property type="nucleotide sequence ID" value="NZ_BSAZ01000023.1"/>
</dbReference>
<evidence type="ECO:0000313" key="2">
    <source>
        <dbReference type="EMBL" id="CRP63109.1"/>
    </source>
</evidence>
<evidence type="ECO:0000256" key="1">
    <source>
        <dbReference type="SAM" id="MobiDB-lite"/>
    </source>
</evidence>
<evidence type="ECO:0000313" key="3">
    <source>
        <dbReference type="Proteomes" id="UP000045039"/>
    </source>
</evidence>